<dbReference type="RefSeq" id="WP_205517145.1">
    <property type="nucleotide sequence ID" value="NZ_CP070479.1"/>
</dbReference>
<proteinExistence type="predicted"/>
<evidence type="ECO:0000256" key="1">
    <source>
        <dbReference type="SAM" id="MobiDB-lite"/>
    </source>
</evidence>
<gene>
    <name evidence="2" type="ORF">LAD73_00745</name>
</gene>
<evidence type="ECO:0000313" key="3">
    <source>
        <dbReference type="Proteomes" id="UP000772186"/>
    </source>
</evidence>
<comment type="caution">
    <text evidence="2">The sequence shown here is derived from an EMBL/GenBank/DDBJ whole genome shotgun (WGS) entry which is preliminary data.</text>
</comment>
<organism evidence="2 3">
    <name type="scientific">Mycoplasma tauri</name>
    <dbReference type="NCBI Taxonomy" id="547987"/>
    <lineage>
        <taxon>Bacteria</taxon>
        <taxon>Bacillati</taxon>
        <taxon>Mycoplasmatota</taxon>
        <taxon>Mollicutes</taxon>
        <taxon>Mycoplasmataceae</taxon>
        <taxon>Mycoplasma</taxon>
    </lineage>
</organism>
<evidence type="ECO:0000313" key="2">
    <source>
        <dbReference type="EMBL" id="MBZ4195251.1"/>
    </source>
</evidence>
<accession>A0A953NGH3</accession>
<feature type="region of interest" description="Disordered" evidence="1">
    <location>
        <begin position="39"/>
        <end position="67"/>
    </location>
</feature>
<dbReference type="AlphaFoldDB" id="A0A953NGH3"/>
<dbReference type="Proteomes" id="UP000772186">
    <property type="component" value="Unassembled WGS sequence"/>
</dbReference>
<dbReference type="EMBL" id="JAIQBY010000003">
    <property type="protein sequence ID" value="MBZ4195251.1"/>
    <property type="molecule type" value="Genomic_DNA"/>
</dbReference>
<keyword evidence="3" id="KW-1185">Reference proteome</keyword>
<name>A0A953NGH3_9MOLU</name>
<reference evidence="2 3" key="1">
    <citation type="submission" date="2021-09" db="EMBL/GenBank/DDBJ databases">
        <title>WGS of Mycoplasma sp. Zaradi2 strains.</title>
        <authorList>
            <person name="Spergser J."/>
        </authorList>
    </citation>
    <scope>NUCLEOTIDE SEQUENCE [LARGE SCALE GENOMIC DNA]</scope>
    <source>
        <strain evidence="2 3">1331</strain>
    </source>
</reference>
<protein>
    <submittedName>
        <fullName evidence="2">Uncharacterized protein</fullName>
    </submittedName>
</protein>
<feature type="compositionally biased region" description="Basic and acidic residues" evidence="1">
    <location>
        <begin position="40"/>
        <end position="67"/>
    </location>
</feature>
<sequence>MTEENKKNENTEDSAPAVVGQIKVSNELFDVSTLIKKSSKKENTLSSKDDEKLTPRERAIKARREGK</sequence>